<sequence precursor="true">MHRVLLSIIALVLGCSSLKAQTNTSYSELCQSLIENKSHKADTERIQELYQIHWEYLMHEYPEWATYVGYPGQNDRWTDNSLKAIEHRKKLLQIPLKALQSIDRTKLDQANQLNYDLLKERIKHEIEGTRFKGEYLAINQLGGVQQDVPQLLEVMPRKTVKDYENILTRLKGVPTVVNQTMVLLKKGLESKITEPRITLRDVPDQIQSQMVAEPLKNPILLAFTSFPADVPKADQDRLLAEAGMMLTNQIIPAFAELKKFMVDSYIPGARETVGLSDLPDGSAWYQMNIRNITTTSLTPEQIHQIGLSEVKRIHKEMETVMKESGFKGGLDEFFVYLRTDPKFYFDDAESLLSAYRDIAKRADPELCKIIGKLPRLTYGVTPVPSYSEKSQTTAYYQPGSPKAHRPGYFYANTYDLKTRPKWEMEPLSLHESVPGHHIQLALAQEMENVPELRKEESYTAFVEGWGLYAESLGGEMGFYKDPYAKFGRLTYEMWRAIRLVVDTGMHAKGWSRQQAIDYFKANASKNEHDITVEVDRYIVWPGQALAYKIGELKIKELRAYSKKELGDKFDIRSFHDEVLDNGALPLNVLEKHIKEWVATQKVEGKSVASGK</sequence>
<dbReference type="RefSeq" id="WP_007415799.1">
    <property type="nucleotide sequence ID" value="NZ_ABOX02000019.1"/>
</dbReference>
<keyword evidence="3" id="KW-1185">Reference proteome</keyword>
<evidence type="ECO:0008006" key="4">
    <source>
        <dbReference type="Google" id="ProtNLM"/>
    </source>
</evidence>
<protein>
    <recommendedName>
        <fullName evidence="4">DUF885 domain-containing protein</fullName>
    </recommendedName>
</protein>
<proteinExistence type="predicted"/>
<evidence type="ECO:0000313" key="2">
    <source>
        <dbReference type="EMBL" id="EEF60233.1"/>
    </source>
</evidence>
<dbReference type="AlphaFoldDB" id="B9XJ06"/>
<dbReference type="STRING" id="320771.Cflav_PD3292"/>
<dbReference type="Pfam" id="PF05960">
    <property type="entry name" value="DUF885"/>
    <property type="match status" value="1"/>
</dbReference>
<comment type="caution">
    <text evidence="2">The sequence shown here is derived from an EMBL/GenBank/DDBJ whole genome shotgun (WGS) entry which is preliminary data.</text>
</comment>
<accession>B9XJ06</accession>
<dbReference type="PROSITE" id="PS51257">
    <property type="entry name" value="PROKAR_LIPOPROTEIN"/>
    <property type="match status" value="1"/>
</dbReference>
<feature type="chain" id="PRO_5002893040" description="DUF885 domain-containing protein" evidence="1">
    <location>
        <begin position="21"/>
        <end position="611"/>
    </location>
</feature>
<gene>
    <name evidence="2" type="ORF">Cflav_PD3292</name>
</gene>
<dbReference type="PANTHER" id="PTHR33361:SF2">
    <property type="entry name" value="DUF885 DOMAIN-CONTAINING PROTEIN"/>
    <property type="match status" value="1"/>
</dbReference>
<dbReference type="InterPro" id="IPR010281">
    <property type="entry name" value="DUF885"/>
</dbReference>
<dbReference type="Proteomes" id="UP000003688">
    <property type="component" value="Unassembled WGS sequence"/>
</dbReference>
<organism evidence="2 3">
    <name type="scientific">Pedosphaera parvula (strain Ellin514)</name>
    <dbReference type="NCBI Taxonomy" id="320771"/>
    <lineage>
        <taxon>Bacteria</taxon>
        <taxon>Pseudomonadati</taxon>
        <taxon>Verrucomicrobiota</taxon>
        <taxon>Pedosphaerae</taxon>
        <taxon>Pedosphaerales</taxon>
        <taxon>Pedosphaeraceae</taxon>
        <taxon>Pedosphaera</taxon>
    </lineage>
</organism>
<keyword evidence="1" id="KW-0732">Signal</keyword>
<evidence type="ECO:0000256" key="1">
    <source>
        <dbReference type="SAM" id="SignalP"/>
    </source>
</evidence>
<dbReference type="EMBL" id="ABOX02000019">
    <property type="protein sequence ID" value="EEF60233.1"/>
    <property type="molecule type" value="Genomic_DNA"/>
</dbReference>
<name>B9XJ06_PEDPL</name>
<evidence type="ECO:0000313" key="3">
    <source>
        <dbReference type="Proteomes" id="UP000003688"/>
    </source>
</evidence>
<dbReference type="PANTHER" id="PTHR33361">
    <property type="entry name" value="GLR0591 PROTEIN"/>
    <property type="match status" value="1"/>
</dbReference>
<reference evidence="2 3" key="1">
    <citation type="journal article" date="2011" name="J. Bacteriol.">
        <title>Genome sequence of 'Pedosphaera parvula' Ellin514, an aerobic Verrucomicrobial isolate from pasture soil.</title>
        <authorList>
            <person name="Kant R."/>
            <person name="van Passel M.W."/>
            <person name="Sangwan P."/>
            <person name="Palva A."/>
            <person name="Lucas S."/>
            <person name="Copeland A."/>
            <person name="Lapidus A."/>
            <person name="Glavina Del Rio T."/>
            <person name="Dalin E."/>
            <person name="Tice H."/>
            <person name="Bruce D."/>
            <person name="Goodwin L."/>
            <person name="Pitluck S."/>
            <person name="Chertkov O."/>
            <person name="Larimer F.W."/>
            <person name="Land M.L."/>
            <person name="Hauser L."/>
            <person name="Brettin T.S."/>
            <person name="Detter J.C."/>
            <person name="Han S."/>
            <person name="de Vos W.M."/>
            <person name="Janssen P.H."/>
            <person name="Smidt H."/>
        </authorList>
    </citation>
    <scope>NUCLEOTIDE SEQUENCE [LARGE SCALE GENOMIC DNA]</scope>
    <source>
        <strain evidence="2 3">Ellin514</strain>
    </source>
</reference>
<feature type="signal peptide" evidence="1">
    <location>
        <begin position="1"/>
        <end position="20"/>
    </location>
</feature>